<dbReference type="AlphaFoldDB" id="A0A151T539"/>
<dbReference type="InterPro" id="IPR054722">
    <property type="entry name" value="PolX-like_BBD"/>
</dbReference>
<protein>
    <recommendedName>
        <fullName evidence="1">Retrovirus-related Pol polyprotein from transposon TNT 1-94-like beta-barrel domain-containing protein</fullName>
    </recommendedName>
</protein>
<reference evidence="3 4" key="1">
    <citation type="journal article" date="2012" name="Nat. Biotechnol.">
        <title>Draft genome sequence of pigeonpea (Cajanus cajan), an orphan legume crop of resource-poor farmers.</title>
        <authorList>
            <person name="Varshney R.K."/>
            <person name="Chen W."/>
            <person name="Li Y."/>
            <person name="Bharti A.K."/>
            <person name="Saxena R.K."/>
            <person name="Schlueter J.A."/>
            <person name="Donoghue M.T."/>
            <person name="Azam S."/>
            <person name="Fan G."/>
            <person name="Whaley A.M."/>
            <person name="Farmer A.D."/>
            <person name="Sheridan J."/>
            <person name="Iwata A."/>
            <person name="Tuteja R."/>
            <person name="Penmetsa R.V."/>
            <person name="Wu W."/>
            <person name="Upadhyaya H.D."/>
            <person name="Yang S.P."/>
            <person name="Shah T."/>
            <person name="Saxena K.B."/>
            <person name="Michael T."/>
            <person name="McCombie W.R."/>
            <person name="Yang B."/>
            <person name="Zhang G."/>
            <person name="Yang H."/>
            <person name="Wang J."/>
            <person name="Spillane C."/>
            <person name="Cook D.R."/>
            <person name="May G.D."/>
            <person name="Xu X."/>
            <person name="Jackson S.A."/>
        </authorList>
    </citation>
    <scope>NUCLEOTIDE SEQUENCE [LARGE SCALE GENOMIC DNA]</scope>
    <source>
        <strain evidence="4">cv. Asha</strain>
    </source>
</reference>
<evidence type="ECO:0000259" key="1">
    <source>
        <dbReference type="Pfam" id="PF22936"/>
    </source>
</evidence>
<evidence type="ECO:0000313" key="2">
    <source>
        <dbReference type="EMBL" id="KYP62139.1"/>
    </source>
</evidence>
<gene>
    <name evidence="2" type="ORF">KK1_016664</name>
    <name evidence="3" type="ORF">KK1_016665</name>
</gene>
<evidence type="ECO:0000313" key="4">
    <source>
        <dbReference type="Proteomes" id="UP000075243"/>
    </source>
</evidence>
<evidence type="ECO:0000313" key="3">
    <source>
        <dbReference type="EMBL" id="KYP62140.1"/>
    </source>
</evidence>
<dbReference type="Gramene" id="C.cajan_16189.t">
    <property type="protein sequence ID" value="C.cajan_16189.t.cds1"/>
    <property type="gene ID" value="C.cajan_16189"/>
</dbReference>
<keyword evidence="4" id="KW-1185">Reference proteome</keyword>
<dbReference type="EMBL" id="CM003610">
    <property type="protein sequence ID" value="KYP62140.1"/>
    <property type="molecule type" value="Genomic_DNA"/>
</dbReference>
<name>A0A151T539_CAJCA</name>
<dbReference type="Pfam" id="PF22936">
    <property type="entry name" value="Pol_BBD"/>
    <property type="match status" value="1"/>
</dbReference>
<organism evidence="3 4">
    <name type="scientific">Cajanus cajan</name>
    <name type="common">Pigeon pea</name>
    <name type="synonym">Cajanus indicus</name>
    <dbReference type="NCBI Taxonomy" id="3821"/>
    <lineage>
        <taxon>Eukaryota</taxon>
        <taxon>Viridiplantae</taxon>
        <taxon>Streptophyta</taxon>
        <taxon>Embryophyta</taxon>
        <taxon>Tracheophyta</taxon>
        <taxon>Spermatophyta</taxon>
        <taxon>Magnoliopsida</taxon>
        <taxon>eudicotyledons</taxon>
        <taxon>Gunneridae</taxon>
        <taxon>Pentapetalae</taxon>
        <taxon>rosids</taxon>
        <taxon>fabids</taxon>
        <taxon>Fabales</taxon>
        <taxon>Fabaceae</taxon>
        <taxon>Papilionoideae</taxon>
        <taxon>50 kb inversion clade</taxon>
        <taxon>NPAAA clade</taxon>
        <taxon>indigoferoid/millettioid clade</taxon>
        <taxon>Phaseoleae</taxon>
        <taxon>Cajanus</taxon>
    </lineage>
</organism>
<feature type="domain" description="Retrovirus-related Pol polyprotein from transposon TNT 1-94-like beta-barrel" evidence="1">
    <location>
        <begin position="10"/>
        <end position="84"/>
    </location>
</feature>
<dbReference type="Gramene" id="C.cajan_16188.t">
    <property type="protein sequence ID" value="C.cajan_16188.t.cds1"/>
    <property type="gene ID" value="C.cajan_16188"/>
</dbReference>
<proteinExistence type="predicted"/>
<accession>A0A151T539</accession>
<sequence length="148" mass="16769">MAQFPSNGPWILDSNAFDHMIGNQSIFSQLSFSDSLPLVTLANGSQIKVHGISQMHLLLHLPLHFVLFVPNCPFNLISISKLTRTLDLSVLFVNKSIFIQDRHIRQMIGVKDESGDYIVSHHRLLVSPPLPILPISVLVIIVWRDYEF</sequence>
<dbReference type="EMBL" id="CM003610">
    <property type="protein sequence ID" value="KYP62139.1"/>
    <property type="molecule type" value="Genomic_DNA"/>
</dbReference>
<dbReference type="Proteomes" id="UP000075243">
    <property type="component" value="Chromosome 8"/>
</dbReference>